<feature type="signal peptide" evidence="1">
    <location>
        <begin position="1"/>
        <end position="20"/>
    </location>
</feature>
<feature type="chain" id="PRO_5032565563" description="Lipoprotein" evidence="1">
    <location>
        <begin position="21"/>
        <end position="265"/>
    </location>
</feature>
<evidence type="ECO:0000313" key="2">
    <source>
        <dbReference type="EMBL" id="MBB5868217.1"/>
    </source>
</evidence>
<keyword evidence="1" id="KW-0732">Signal</keyword>
<accession>A0A841BGK6</accession>
<name>A0A841BGK6_9ACTN</name>
<comment type="caution">
    <text evidence="2">The sequence shown here is derived from an EMBL/GenBank/DDBJ whole genome shotgun (WGS) entry which is preliminary data.</text>
</comment>
<dbReference type="Proteomes" id="UP000587527">
    <property type="component" value="Unassembled WGS sequence"/>
</dbReference>
<dbReference type="RefSeq" id="WP_184833983.1">
    <property type="nucleotide sequence ID" value="NZ_JACHMN010000002.1"/>
</dbReference>
<evidence type="ECO:0000313" key="3">
    <source>
        <dbReference type="Proteomes" id="UP000587527"/>
    </source>
</evidence>
<reference evidence="2 3" key="1">
    <citation type="submission" date="2020-08" db="EMBL/GenBank/DDBJ databases">
        <title>Sequencing the genomes of 1000 actinobacteria strains.</title>
        <authorList>
            <person name="Klenk H.-P."/>
        </authorList>
    </citation>
    <scope>NUCLEOTIDE SEQUENCE [LARGE SCALE GENOMIC DNA]</scope>
    <source>
        <strain evidence="2 3">DSM 45362</strain>
    </source>
</reference>
<keyword evidence="3" id="KW-1185">Reference proteome</keyword>
<organism evidence="2 3">
    <name type="scientific">Allocatelliglobosispora scoriae</name>
    <dbReference type="NCBI Taxonomy" id="643052"/>
    <lineage>
        <taxon>Bacteria</taxon>
        <taxon>Bacillati</taxon>
        <taxon>Actinomycetota</taxon>
        <taxon>Actinomycetes</taxon>
        <taxon>Micromonosporales</taxon>
        <taxon>Micromonosporaceae</taxon>
        <taxon>Allocatelliglobosispora</taxon>
    </lineage>
</organism>
<sequence length="265" mass="27424">MRRMSAVLLATLTLLTGCQAEVAPPSVGSPPAGADALVLRVSRTPGFGPPGARFAAPVSALVGDGRFIVLAPADGTPPAPVQRQLTTTGVTKVVTAAAGAGLQEQTDYGDPGAPDAPVTTFTLVTDGIRHDNTVIAFPTDADRGLNADQRARRERLRAFHDDLADPDRFLGGEAGGGKPYGYARLAIFALPTEMAADTRPWPLDDLATAGTPLETGRCSVVSGAQLATLRDAATGGSATQTWRSGERAYLVILRALLPDEDACPV</sequence>
<dbReference type="PROSITE" id="PS51257">
    <property type="entry name" value="PROKAR_LIPOPROTEIN"/>
    <property type="match status" value="1"/>
</dbReference>
<evidence type="ECO:0008006" key="4">
    <source>
        <dbReference type="Google" id="ProtNLM"/>
    </source>
</evidence>
<proteinExistence type="predicted"/>
<gene>
    <name evidence="2" type="ORF">F4553_001596</name>
</gene>
<dbReference type="EMBL" id="JACHMN010000002">
    <property type="protein sequence ID" value="MBB5868217.1"/>
    <property type="molecule type" value="Genomic_DNA"/>
</dbReference>
<evidence type="ECO:0000256" key="1">
    <source>
        <dbReference type="SAM" id="SignalP"/>
    </source>
</evidence>
<protein>
    <recommendedName>
        <fullName evidence="4">Lipoprotein</fullName>
    </recommendedName>
</protein>
<dbReference type="AlphaFoldDB" id="A0A841BGK6"/>